<feature type="transmembrane region" description="Helical" evidence="2">
    <location>
        <begin position="281"/>
        <end position="304"/>
    </location>
</feature>
<dbReference type="EMBL" id="BMNT01000003">
    <property type="protein sequence ID" value="GGK67427.1"/>
    <property type="molecule type" value="Genomic_DNA"/>
</dbReference>
<organism evidence="3 4">
    <name type="scientific">Sphaerisporangium melleum</name>
    <dbReference type="NCBI Taxonomy" id="321316"/>
    <lineage>
        <taxon>Bacteria</taxon>
        <taxon>Bacillati</taxon>
        <taxon>Actinomycetota</taxon>
        <taxon>Actinomycetes</taxon>
        <taxon>Streptosporangiales</taxon>
        <taxon>Streptosporangiaceae</taxon>
        <taxon>Sphaerisporangium</taxon>
    </lineage>
</organism>
<accession>A0A917VEF1</accession>
<feature type="transmembrane region" description="Helical" evidence="2">
    <location>
        <begin position="103"/>
        <end position="122"/>
    </location>
</feature>
<comment type="caution">
    <text evidence="3">The sequence shown here is derived from an EMBL/GenBank/DDBJ whole genome shotgun (WGS) entry which is preliminary data.</text>
</comment>
<dbReference type="AlphaFoldDB" id="A0A917VEF1"/>
<dbReference type="RefSeq" id="WP_189161544.1">
    <property type="nucleotide sequence ID" value="NZ_BMNT01000003.1"/>
</dbReference>
<feature type="transmembrane region" description="Helical" evidence="2">
    <location>
        <begin position="316"/>
        <end position="335"/>
    </location>
</feature>
<feature type="transmembrane region" description="Helical" evidence="2">
    <location>
        <begin position="128"/>
        <end position="145"/>
    </location>
</feature>
<evidence type="ECO:0000313" key="3">
    <source>
        <dbReference type="EMBL" id="GGK67427.1"/>
    </source>
</evidence>
<feature type="transmembrane region" description="Helical" evidence="2">
    <location>
        <begin position="68"/>
        <end position="91"/>
    </location>
</feature>
<gene>
    <name evidence="3" type="ORF">GCM10007964_08070</name>
</gene>
<feature type="transmembrane region" description="Helical" evidence="2">
    <location>
        <begin position="501"/>
        <end position="520"/>
    </location>
</feature>
<keyword evidence="2" id="KW-1133">Transmembrane helix</keyword>
<feature type="transmembrane region" description="Helical" evidence="2">
    <location>
        <begin position="389"/>
        <end position="411"/>
    </location>
</feature>
<name>A0A917VEF1_9ACTN</name>
<reference evidence="3" key="2">
    <citation type="submission" date="2020-09" db="EMBL/GenBank/DDBJ databases">
        <authorList>
            <person name="Sun Q."/>
            <person name="Ohkuma M."/>
        </authorList>
    </citation>
    <scope>NUCLEOTIDE SEQUENCE</scope>
    <source>
        <strain evidence="3">JCM 13064</strain>
    </source>
</reference>
<feature type="transmembrane region" description="Helical" evidence="2">
    <location>
        <begin position="440"/>
        <end position="464"/>
    </location>
</feature>
<dbReference type="Proteomes" id="UP000645217">
    <property type="component" value="Unassembled WGS sequence"/>
</dbReference>
<feature type="transmembrane region" description="Helical" evidence="2">
    <location>
        <begin position="532"/>
        <end position="553"/>
    </location>
</feature>
<protein>
    <submittedName>
        <fullName evidence="3">Uncharacterized protein</fullName>
    </submittedName>
</protein>
<feature type="transmembrane region" description="Helical" evidence="2">
    <location>
        <begin position="41"/>
        <end position="62"/>
    </location>
</feature>
<feature type="transmembrane region" description="Helical" evidence="2">
    <location>
        <begin position="157"/>
        <end position="178"/>
    </location>
</feature>
<feature type="transmembrane region" description="Helical" evidence="2">
    <location>
        <begin position="347"/>
        <end position="377"/>
    </location>
</feature>
<proteinExistence type="predicted"/>
<feature type="transmembrane region" description="Helical" evidence="2">
    <location>
        <begin position="565"/>
        <end position="583"/>
    </location>
</feature>
<evidence type="ECO:0000256" key="2">
    <source>
        <dbReference type="SAM" id="Phobius"/>
    </source>
</evidence>
<feature type="transmembrane region" description="Helical" evidence="2">
    <location>
        <begin position="476"/>
        <end position="495"/>
    </location>
</feature>
<evidence type="ECO:0000256" key="1">
    <source>
        <dbReference type="SAM" id="MobiDB-lite"/>
    </source>
</evidence>
<evidence type="ECO:0000313" key="4">
    <source>
        <dbReference type="Proteomes" id="UP000645217"/>
    </source>
</evidence>
<feature type="region of interest" description="Disordered" evidence="1">
    <location>
        <begin position="1"/>
        <end position="35"/>
    </location>
</feature>
<sequence length="785" mass="85109">MVDTPKLHPSTRPGIPGPVEQDRRPGRRRLPGRPGRWRAPAARLAAPAFTLAATVGMLIVFGTPVADMALFGLYVVLALAVPGTLLVRALYRGTRTRAEEVALGLALGYAVEVLTYLPARALGVPRLVLIWPVATYLAFLAIPALRRHWKSAARVRAPLWWSWCLALTFVFLLCWSGIPYFRNNALTWPLLGAGGHDVGMHLALVVELKHHFPPQFPMTAGEPLLYHWFVYAHMAAASWLTGIEPLVMLSRLAMLPMLAALLVLVGMASRRVMGTWRGAPAVVFGTVLVSSPSLYLSPTMVLGWGSLQGTAWRGPAQTFGGLLFAALMIPLLEVLTHRAPRRLGPWLLIGVLMVTIMGGKAVYLPVLLAGTVAVILVRLYSGRRPLWPAVTVAAVCAACLVFAQTVLFGMARQGMLLMPWGTMQERWASLTGRPMTEAPFAQVLGLAVVFVLSLAVLWCGVVALLRDRRTAARPAVVFILGMALAGHAVTIVFTHPGYSNFLFSWAAYPYLVILAVHGTMRSLRRARVSARAAAFAAGGAVATVCVIAVGWGVTIPLPPGRSPAVLWLPYLTLAIVAGVAAVIMARTLGRARAAALMVTGCTAVALLACGYARVLWFPGKVAARGIELVGRGMDSELASVPAGTLDAARWLRAHSTPDDLVATNNHCRPGLDPCYPGQFLGAALTERRMLVEGWSTSQKTNDSWRPEQGFLHLPFWDPERLRDNDTAINRPTAAAVARLRDRYHVRWLLADRLLVVPGTDLGRFATLMYRSGDYDVYRIPDRSGG</sequence>
<keyword evidence="2" id="KW-0472">Membrane</keyword>
<keyword evidence="2" id="KW-0812">Transmembrane</keyword>
<feature type="transmembrane region" description="Helical" evidence="2">
    <location>
        <begin position="252"/>
        <end position="269"/>
    </location>
</feature>
<keyword evidence="4" id="KW-1185">Reference proteome</keyword>
<feature type="transmembrane region" description="Helical" evidence="2">
    <location>
        <begin position="595"/>
        <end position="616"/>
    </location>
</feature>
<reference evidence="3" key="1">
    <citation type="journal article" date="2014" name="Int. J. Syst. Evol. Microbiol.">
        <title>Complete genome sequence of Corynebacterium casei LMG S-19264T (=DSM 44701T), isolated from a smear-ripened cheese.</title>
        <authorList>
            <consortium name="US DOE Joint Genome Institute (JGI-PGF)"/>
            <person name="Walter F."/>
            <person name="Albersmeier A."/>
            <person name="Kalinowski J."/>
            <person name="Ruckert C."/>
        </authorList>
    </citation>
    <scope>NUCLEOTIDE SEQUENCE</scope>
    <source>
        <strain evidence="3">JCM 13064</strain>
    </source>
</reference>